<dbReference type="GO" id="GO:0008757">
    <property type="term" value="F:S-adenosylmethionine-dependent methyltransferase activity"/>
    <property type="evidence" value="ECO:0007669"/>
    <property type="project" value="InterPro"/>
</dbReference>
<name>A0A1F7U3B5_9BACT</name>
<gene>
    <name evidence="2" type="ORF">A3D72_04245</name>
</gene>
<dbReference type="Gene3D" id="3.40.50.150">
    <property type="entry name" value="Vaccinia Virus protein VP39"/>
    <property type="match status" value="1"/>
</dbReference>
<protein>
    <recommendedName>
        <fullName evidence="1">Methyltransferase type 11 domain-containing protein</fullName>
    </recommendedName>
</protein>
<dbReference type="SUPFAM" id="SSF53335">
    <property type="entry name" value="S-adenosyl-L-methionine-dependent methyltransferases"/>
    <property type="match status" value="1"/>
</dbReference>
<dbReference type="InterPro" id="IPR013216">
    <property type="entry name" value="Methyltransf_11"/>
</dbReference>
<dbReference type="Pfam" id="PF08241">
    <property type="entry name" value="Methyltransf_11"/>
    <property type="match status" value="1"/>
</dbReference>
<dbReference type="Proteomes" id="UP000176303">
    <property type="component" value="Unassembled WGS sequence"/>
</dbReference>
<feature type="domain" description="Methyltransferase type 11" evidence="1">
    <location>
        <begin position="42"/>
        <end position="130"/>
    </location>
</feature>
<evidence type="ECO:0000313" key="2">
    <source>
        <dbReference type="EMBL" id="OGL72760.1"/>
    </source>
</evidence>
<sequence length="229" mass="27370">MDQLQEMYHRRFRQEEVFRKRMWEILCRDFFQRYVPKQAAVLDIAAGHCYFINAVRAQRKYAVDLNPDVRSYAAPDVTAIVGTALDLKVIEDSTINLAFTSNFFEHISREEIIRIIREVRRVLVVGGRFLLVQPNFRFCYRDYWSFFDHITPLDDRSLREVLELNNFVVKEVRAKFLPYSFYNRLPRSLLLLRIYLRLPMLQNIFGKQTLILAEKQKTQTNHPEPNCSR</sequence>
<reference evidence="2 3" key="1">
    <citation type="journal article" date="2016" name="Nat. Commun.">
        <title>Thousands of microbial genomes shed light on interconnected biogeochemical processes in an aquifer system.</title>
        <authorList>
            <person name="Anantharaman K."/>
            <person name="Brown C.T."/>
            <person name="Hug L.A."/>
            <person name="Sharon I."/>
            <person name="Castelle C.J."/>
            <person name="Probst A.J."/>
            <person name="Thomas B.C."/>
            <person name="Singh A."/>
            <person name="Wilkins M.J."/>
            <person name="Karaoz U."/>
            <person name="Brodie E.L."/>
            <person name="Williams K.H."/>
            <person name="Hubbard S.S."/>
            <person name="Banfield J.F."/>
        </authorList>
    </citation>
    <scope>NUCLEOTIDE SEQUENCE [LARGE SCALE GENOMIC DNA]</scope>
</reference>
<dbReference type="AlphaFoldDB" id="A0A1F7U3B5"/>
<evidence type="ECO:0000259" key="1">
    <source>
        <dbReference type="Pfam" id="PF08241"/>
    </source>
</evidence>
<organism evidence="2 3">
    <name type="scientific">Candidatus Uhrbacteria bacterium RIFCSPHIGHO2_02_FULL_57_19</name>
    <dbReference type="NCBI Taxonomy" id="1802391"/>
    <lineage>
        <taxon>Bacteria</taxon>
        <taxon>Candidatus Uhriibacteriota</taxon>
    </lineage>
</organism>
<accession>A0A1F7U3B5</accession>
<dbReference type="InterPro" id="IPR029063">
    <property type="entry name" value="SAM-dependent_MTases_sf"/>
</dbReference>
<comment type="caution">
    <text evidence="2">The sequence shown here is derived from an EMBL/GenBank/DDBJ whole genome shotgun (WGS) entry which is preliminary data.</text>
</comment>
<proteinExistence type="predicted"/>
<dbReference type="EMBL" id="MGDZ01000052">
    <property type="protein sequence ID" value="OGL72760.1"/>
    <property type="molecule type" value="Genomic_DNA"/>
</dbReference>
<dbReference type="STRING" id="1802391.A3D72_04245"/>
<evidence type="ECO:0000313" key="3">
    <source>
        <dbReference type="Proteomes" id="UP000176303"/>
    </source>
</evidence>